<dbReference type="AlphaFoldDB" id="A0A0B7AAC7"/>
<gene>
    <name evidence="1" type="primary">ORF105807</name>
</gene>
<accession>A0A0B7AAC7</accession>
<sequence length="50" mass="5579">MRTMMLILAVLSSTKKLNISYFLFDLFALVSCHYDLLPYGTLVPTVVAPA</sequence>
<protein>
    <submittedName>
        <fullName evidence="1">Uncharacterized protein</fullName>
    </submittedName>
</protein>
<reference evidence="1" key="1">
    <citation type="submission" date="2014-12" db="EMBL/GenBank/DDBJ databases">
        <title>Insight into the proteome of Arion vulgaris.</title>
        <authorList>
            <person name="Aradska J."/>
            <person name="Bulat T."/>
            <person name="Smidak R."/>
            <person name="Sarate P."/>
            <person name="Gangsoo J."/>
            <person name="Sialana F."/>
            <person name="Bilban M."/>
            <person name="Lubec G."/>
        </authorList>
    </citation>
    <scope>NUCLEOTIDE SEQUENCE</scope>
    <source>
        <tissue evidence="1">Skin</tissue>
    </source>
</reference>
<dbReference type="EMBL" id="HACG01030767">
    <property type="protein sequence ID" value="CEK77632.1"/>
    <property type="molecule type" value="Transcribed_RNA"/>
</dbReference>
<feature type="non-terminal residue" evidence="1">
    <location>
        <position position="50"/>
    </location>
</feature>
<proteinExistence type="predicted"/>
<organism evidence="1">
    <name type="scientific">Arion vulgaris</name>
    <dbReference type="NCBI Taxonomy" id="1028688"/>
    <lineage>
        <taxon>Eukaryota</taxon>
        <taxon>Metazoa</taxon>
        <taxon>Spiralia</taxon>
        <taxon>Lophotrochozoa</taxon>
        <taxon>Mollusca</taxon>
        <taxon>Gastropoda</taxon>
        <taxon>Heterobranchia</taxon>
        <taxon>Euthyneura</taxon>
        <taxon>Panpulmonata</taxon>
        <taxon>Eupulmonata</taxon>
        <taxon>Stylommatophora</taxon>
        <taxon>Helicina</taxon>
        <taxon>Arionoidea</taxon>
        <taxon>Arionidae</taxon>
        <taxon>Arion</taxon>
    </lineage>
</organism>
<name>A0A0B7AAC7_9EUPU</name>
<evidence type="ECO:0000313" key="1">
    <source>
        <dbReference type="EMBL" id="CEK77632.1"/>
    </source>
</evidence>